<sequence length="800" mass="83000">MRKPLVVSTAFALFCAAAAQSATIQENTVFPEMDIIASQEIGASSIGIRDIPNPIHAICGQTFTITNATTLRAITLKANSSKTFSSGDDMVELWIGADADPNPTNFVAGATSWPTSFDLNGVTLTAGKYYTINLDSDISLPAGDYAFQLKWENTGAAHQMFFARANGDGDYDAGGLVYAQTTDGSFVDFPLDTSVSFGLDMVFGLHSAVVGTVPTFSVDPASVDMLLVPPNDQVTGTVAVVYTADSTMDISMSVSAESHPGSFSLLSANPQTLTEPSPSNTILEIEFDNTVSNLVAGESATGLITIAWSETGSGTTNETVVPVSASTGFAPNANNTFMPLVGTWGDPANWSLGRVPGTAGADRGIIQGAQGRVCNVETNFSAPFGYRVWVRTTGGTPNTVNVGADLKGSADISVGQASGQYGVLNQTAGDVDTDALIIGDPDGTAPSNSYYNLSGGTLTLDGDATLYSTGEMDITGGTMDISGDINIGGTGVLNIDGGALSQAGNGTIDGLGTLKLQSGSFSTGNNTSGGQTFEGNVEISGGAFSMLSQTLCYDPASITVKGDEASITMRHIQTTDTYGNFGLTLNYDLDETGVSTINMSEWMFLQKTKINVDGSAYTGGSQTINLIDGKSINGLAATSNITVTGFSGNYTASVEQDTGSGNVILTISAGPYEDWTAEYNLSGTNALASADPDGDLLSNLYEYGLGGDPTNGSVLGMDSSMVSGSGYIDYVHVRRVEATNDISYELALNQNLVVGSWTTNSGYSVVGYGPVVGDFDTVTNRIITTGKTAEFIDLVIEELP</sequence>
<evidence type="ECO:0000313" key="3">
    <source>
        <dbReference type="Proteomes" id="UP000366872"/>
    </source>
</evidence>
<organism evidence="2 3">
    <name type="scientific">Pontiella desulfatans</name>
    <dbReference type="NCBI Taxonomy" id="2750659"/>
    <lineage>
        <taxon>Bacteria</taxon>
        <taxon>Pseudomonadati</taxon>
        <taxon>Kiritimatiellota</taxon>
        <taxon>Kiritimatiellia</taxon>
        <taxon>Kiritimatiellales</taxon>
        <taxon>Pontiellaceae</taxon>
        <taxon>Pontiella</taxon>
    </lineage>
</organism>
<name>A0A6C2TYG2_PONDE</name>
<feature type="signal peptide" evidence="1">
    <location>
        <begin position="1"/>
        <end position="21"/>
    </location>
</feature>
<dbReference type="Proteomes" id="UP000366872">
    <property type="component" value="Unassembled WGS sequence"/>
</dbReference>
<dbReference type="AlphaFoldDB" id="A0A6C2TYG2"/>
<dbReference type="RefSeq" id="WP_136078152.1">
    <property type="nucleotide sequence ID" value="NZ_CAAHFG010000001.1"/>
</dbReference>
<proteinExistence type="predicted"/>
<gene>
    <name evidence="2" type="ORF">PDESU_01047</name>
</gene>
<accession>A0A6C2TYG2</accession>
<protein>
    <submittedName>
        <fullName evidence="2">Uncharacterized protein</fullName>
    </submittedName>
</protein>
<evidence type="ECO:0000313" key="2">
    <source>
        <dbReference type="EMBL" id="VGO12494.1"/>
    </source>
</evidence>
<dbReference type="EMBL" id="CAAHFG010000001">
    <property type="protein sequence ID" value="VGO12494.1"/>
    <property type="molecule type" value="Genomic_DNA"/>
</dbReference>
<keyword evidence="3" id="KW-1185">Reference proteome</keyword>
<feature type="chain" id="PRO_5025666844" evidence="1">
    <location>
        <begin position="22"/>
        <end position="800"/>
    </location>
</feature>
<reference evidence="2 3" key="1">
    <citation type="submission" date="2019-04" db="EMBL/GenBank/DDBJ databases">
        <authorList>
            <person name="Van Vliet M D."/>
        </authorList>
    </citation>
    <scope>NUCLEOTIDE SEQUENCE [LARGE SCALE GENOMIC DNA]</scope>
    <source>
        <strain evidence="2 3">F1</strain>
    </source>
</reference>
<evidence type="ECO:0000256" key="1">
    <source>
        <dbReference type="SAM" id="SignalP"/>
    </source>
</evidence>
<keyword evidence="1" id="KW-0732">Signal</keyword>